<dbReference type="AlphaFoldDB" id="S4PV60"/>
<reference evidence="1" key="2">
    <citation type="submission" date="2013-05" db="EMBL/GenBank/DDBJ databases">
        <authorList>
            <person name="Carter J.-M."/>
            <person name="Baker S.C."/>
            <person name="Pink R."/>
            <person name="Carter D.R.F."/>
            <person name="Collins A."/>
            <person name="Tomlin J."/>
            <person name="Gibbs M."/>
            <person name="Breuker C.J."/>
        </authorList>
    </citation>
    <scope>NUCLEOTIDE SEQUENCE</scope>
    <source>
        <tissue evidence="1">Ovary</tissue>
    </source>
</reference>
<feature type="non-terminal residue" evidence="1">
    <location>
        <position position="1"/>
    </location>
</feature>
<reference evidence="1" key="1">
    <citation type="journal article" date="2013" name="BMC Genomics">
        <title>Unscrambling butterfly oogenesis.</title>
        <authorList>
            <person name="Carter J.M."/>
            <person name="Baker S.C."/>
            <person name="Pink R."/>
            <person name="Carter D.R."/>
            <person name="Collins A."/>
            <person name="Tomlin J."/>
            <person name="Gibbs M."/>
            <person name="Breuker C.J."/>
        </authorList>
    </citation>
    <scope>NUCLEOTIDE SEQUENCE</scope>
    <source>
        <tissue evidence="1">Ovary</tissue>
    </source>
</reference>
<evidence type="ECO:0000313" key="1">
    <source>
        <dbReference type="EMBL" id="JAA83457.1"/>
    </source>
</evidence>
<name>S4PV60_9NEOP</name>
<accession>S4PV60</accession>
<sequence>FFFFEFHNHFYFNSQSCGQDVHRRRFVIVRRTLSYKLTHTSYKYVHDNNFYYIQACYSAVRTYIQASPSAPTRHLHTSTKIILYNK</sequence>
<proteinExistence type="predicted"/>
<protein>
    <submittedName>
        <fullName evidence="1">Uncharacterized protein</fullName>
    </submittedName>
</protein>
<dbReference type="EMBL" id="GAIX01009103">
    <property type="protein sequence ID" value="JAA83457.1"/>
    <property type="molecule type" value="Transcribed_RNA"/>
</dbReference>
<organism evidence="1">
    <name type="scientific">Pararge aegeria</name>
    <name type="common">speckled wood butterfly</name>
    <dbReference type="NCBI Taxonomy" id="116150"/>
    <lineage>
        <taxon>Eukaryota</taxon>
        <taxon>Metazoa</taxon>
        <taxon>Ecdysozoa</taxon>
        <taxon>Arthropoda</taxon>
        <taxon>Hexapoda</taxon>
        <taxon>Insecta</taxon>
        <taxon>Pterygota</taxon>
        <taxon>Neoptera</taxon>
        <taxon>Endopterygota</taxon>
        <taxon>Lepidoptera</taxon>
        <taxon>Glossata</taxon>
        <taxon>Ditrysia</taxon>
        <taxon>Papilionoidea</taxon>
        <taxon>Nymphalidae</taxon>
        <taxon>Satyrinae</taxon>
        <taxon>Satyrini</taxon>
        <taxon>Parargina</taxon>
        <taxon>Pararge</taxon>
    </lineage>
</organism>